<dbReference type="Gene3D" id="3.40.50.12780">
    <property type="entry name" value="N-terminal domain of ligase-like"/>
    <property type="match status" value="1"/>
</dbReference>
<evidence type="ECO:0000256" key="3">
    <source>
        <dbReference type="ARBA" id="ARBA00022741"/>
    </source>
</evidence>
<organism evidence="6 7">
    <name type="scientific">Calothrix parasitica NIES-267</name>
    <dbReference type="NCBI Taxonomy" id="1973488"/>
    <lineage>
        <taxon>Bacteria</taxon>
        <taxon>Bacillati</taxon>
        <taxon>Cyanobacteriota</taxon>
        <taxon>Cyanophyceae</taxon>
        <taxon>Nostocales</taxon>
        <taxon>Calotrichaceae</taxon>
        <taxon>Calothrix</taxon>
    </lineage>
</organism>
<dbReference type="EMBL" id="AP018227">
    <property type="protein sequence ID" value="BAY85905.1"/>
    <property type="molecule type" value="Genomic_DNA"/>
</dbReference>
<keyword evidence="4" id="KW-0067">ATP-binding</keyword>
<dbReference type="GO" id="GO:0005324">
    <property type="term" value="F:long-chain fatty acid transmembrane transporter activity"/>
    <property type="evidence" value="ECO:0007669"/>
    <property type="project" value="TreeGrafter"/>
</dbReference>
<dbReference type="Proteomes" id="UP000218418">
    <property type="component" value="Chromosome"/>
</dbReference>
<reference evidence="6 7" key="1">
    <citation type="submission" date="2017-06" db="EMBL/GenBank/DDBJ databases">
        <title>Genome sequencing of cyanobaciteial culture collection at National Institute for Environmental Studies (NIES).</title>
        <authorList>
            <person name="Hirose Y."/>
            <person name="Shimura Y."/>
            <person name="Fujisawa T."/>
            <person name="Nakamura Y."/>
            <person name="Kawachi M."/>
        </authorList>
    </citation>
    <scope>NUCLEOTIDE SEQUENCE [LARGE SCALE GENOMIC DNA]</scope>
    <source>
        <strain evidence="6 7">NIES-267</strain>
    </source>
</reference>
<dbReference type="InterPro" id="IPR000873">
    <property type="entry name" value="AMP-dep_synth/lig_dom"/>
</dbReference>
<dbReference type="PANTHER" id="PTHR43107">
    <property type="entry name" value="LONG-CHAIN FATTY ACID TRANSPORT PROTEIN"/>
    <property type="match status" value="1"/>
</dbReference>
<dbReference type="SUPFAM" id="SSF56801">
    <property type="entry name" value="Acetyl-CoA synthetase-like"/>
    <property type="match status" value="1"/>
</dbReference>
<evidence type="ECO:0000259" key="5">
    <source>
        <dbReference type="Pfam" id="PF00501"/>
    </source>
</evidence>
<proteinExistence type="inferred from homology"/>
<keyword evidence="3" id="KW-0547">Nucleotide-binding</keyword>
<dbReference type="InterPro" id="IPR042099">
    <property type="entry name" value="ANL_N_sf"/>
</dbReference>
<dbReference type="GO" id="GO:0044539">
    <property type="term" value="P:long-chain fatty acid import into cell"/>
    <property type="evidence" value="ECO:0007669"/>
    <property type="project" value="TreeGrafter"/>
</dbReference>
<evidence type="ECO:0000313" key="6">
    <source>
        <dbReference type="EMBL" id="BAY85905.1"/>
    </source>
</evidence>
<evidence type="ECO:0000256" key="2">
    <source>
        <dbReference type="ARBA" id="ARBA00022598"/>
    </source>
</evidence>
<protein>
    <submittedName>
        <fullName evidence="6">Putative fatty acid metabolism AMP-binding protein</fullName>
    </submittedName>
</protein>
<dbReference type="OrthoDB" id="9765680at2"/>
<dbReference type="InterPro" id="IPR045851">
    <property type="entry name" value="AMP-bd_C_sf"/>
</dbReference>
<name>A0A1Z4LXB9_9CYAN</name>
<evidence type="ECO:0000313" key="7">
    <source>
        <dbReference type="Proteomes" id="UP000218418"/>
    </source>
</evidence>
<dbReference type="GO" id="GO:0004467">
    <property type="term" value="F:long-chain fatty acid-CoA ligase activity"/>
    <property type="evidence" value="ECO:0007669"/>
    <property type="project" value="TreeGrafter"/>
</dbReference>
<dbReference type="PANTHER" id="PTHR43107:SF15">
    <property type="entry name" value="FATTY ACID TRANSPORT PROTEIN 3, ISOFORM A"/>
    <property type="match status" value="1"/>
</dbReference>
<evidence type="ECO:0000256" key="1">
    <source>
        <dbReference type="ARBA" id="ARBA00006432"/>
    </source>
</evidence>
<sequence length="569" mass="64186">MKNNIQHITEKYQKYLDYESQRFQELAEQNINSWADVWQQSVDKHPEKPIVREVGSSKYWTYQELDRAAYKIASWAISLNQNQIKNNNKNHKYIGVHQSNSAIFLATVLGLAKAGITAVLFNVRESEQKLSILAEDSGVEINIGKPIPSLENYDPNLILSAEWEGRIPKEHRNQITMEDAVVIIFTSGTSGRSKPALFNHRRMIGAGIAWSLRTQMTSESNCYITLPLYHGNGLAVAFASCVEAGACAVVREKFSVRAFLDDVRNYNCDSVVYIGELWRYLANSPQKPEDKNNPLKVIFGNGLSSGLWENTIERFGIERVVEHFGATEMPASALTNWTGRPGYCGFIPPNHPNAKNVVLVDEQGKTVPMGEVGQALLRVPGDKYRGYLDSSLDESKIWENLLEPGDLWWCSGDLLSRDADGFFKFIDRMGDTFRWKGENVACQEVEEAILSTGIKEAVVYGVEIPRASGKVGMASLLAVESDFESNLDEFLHQLKELLPPYAIPHIIRLVAQHHQTTSTMKILKSQLQKQGFKQIDKYSHFILIEGKYVELTKDYLSKLENGELNIGFR</sequence>
<feature type="domain" description="AMP-dependent synthetase/ligase" evidence="5">
    <location>
        <begin position="39"/>
        <end position="387"/>
    </location>
</feature>
<gene>
    <name evidence="6" type="ORF">NIES267_54110</name>
</gene>
<accession>A0A1Z4LXB9</accession>
<dbReference type="AlphaFoldDB" id="A0A1Z4LXB9"/>
<keyword evidence="2" id="KW-0436">Ligase</keyword>
<dbReference type="GO" id="GO:0005524">
    <property type="term" value="F:ATP binding"/>
    <property type="evidence" value="ECO:0007669"/>
    <property type="project" value="UniProtKB-KW"/>
</dbReference>
<dbReference type="InterPro" id="IPR020845">
    <property type="entry name" value="AMP-binding_CS"/>
</dbReference>
<evidence type="ECO:0000256" key="4">
    <source>
        <dbReference type="ARBA" id="ARBA00022840"/>
    </source>
</evidence>
<dbReference type="Gene3D" id="3.30.300.30">
    <property type="match status" value="1"/>
</dbReference>
<dbReference type="PROSITE" id="PS00455">
    <property type="entry name" value="AMP_BINDING"/>
    <property type="match status" value="1"/>
</dbReference>
<dbReference type="Pfam" id="PF00501">
    <property type="entry name" value="AMP-binding"/>
    <property type="match status" value="1"/>
</dbReference>
<keyword evidence="7" id="KW-1185">Reference proteome</keyword>
<comment type="similarity">
    <text evidence="1">Belongs to the ATP-dependent AMP-binding enzyme family.</text>
</comment>
<dbReference type="GO" id="GO:0005886">
    <property type="term" value="C:plasma membrane"/>
    <property type="evidence" value="ECO:0007669"/>
    <property type="project" value="TreeGrafter"/>
</dbReference>